<feature type="region of interest" description="Disordered" evidence="1">
    <location>
        <begin position="73"/>
        <end position="92"/>
    </location>
</feature>
<feature type="region of interest" description="Disordered" evidence="1">
    <location>
        <begin position="224"/>
        <end position="244"/>
    </location>
</feature>
<feature type="non-terminal residue" evidence="2">
    <location>
        <position position="244"/>
    </location>
</feature>
<comment type="caution">
    <text evidence="2">The sequence shown here is derived from an EMBL/GenBank/DDBJ whole genome shotgun (WGS) entry which is preliminary data.</text>
</comment>
<sequence length="244" mass="25769">VETEGIPEGCVLSVRAGATRRQAPVSADRPFRFTGSVADAVPFKVDVLEPVATARLILRPGEEQRTDCQYTIPLEPSNSFEGSGPPQPEVPTAVLGSMSVTIAVQPVEDSSSKTLEENSRAGKTTEDGQGSRPGTSTQQNRGSAGSTASSRHGQASAAREYLDKHNLVEFTQLLVQSVIKEQPERPYAFMARQFYFPDPEPRRSGILGTNPGAHNFGATMATVGQFGGGAEDPPEADAAGARGA</sequence>
<evidence type="ECO:0000256" key="1">
    <source>
        <dbReference type="SAM" id="MobiDB-lite"/>
    </source>
</evidence>
<organism evidence="2 3">
    <name type="scientific">Polarella glacialis</name>
    <name type="common">Dinoflagellate</name>
    <dbReference type="NCBI Taxonomy" id="89957"/>
    <lineage>
        <taxon>Eukaryota</taxon>
        <taxon>Sar</taxon>
        <taxon>Alveolata</taxon>
        <taxon>Dinophyceae</taxon>
        <taxon>Suessiales</taxon>
        <taxon>Suessiaceae</taxon>
        <taxon>Polarella</taxon>
    </lineage>
</organism>
<dbReference type="Proteomes" id="UP000626109">
    <property type="component" value="Unassembled WGS sequence"/>
</dbReference>
<accession>A0A813JXP2</accession>
<protein>
    <submittedName>
        <fullName evidence="2">Uncharacterized protein</fullName>
    </submittedName>
</protein>
<dbReference type="EMBL" id="CAJNNW010027467">
    <property type="protein sequence ID" value="CAE8691578.1"/>
    <property type="molecule type" value="Genomic_DNA"/>
</dbReference>
<feature type="region of interest" description="Disordered" evidence="1">
    <location>
        <begin position="105"/>
        <end position="158"/>
    </location>
</feature>
<proteinExistence type="predicted"/>
<reference evidence="2" key="1">
    <citation type="submission" date="2021-02" db="EMBL/GenBank/DDBJ databases">
        <authorList>
            <person name="Dougan E. K."/>
            <person name="Rhodes N."/>
            <person name="Thang M."/>
            <person name="Chan C."/>
        </authorList>
    </citation>
    <scope>NUCLEOTIDE SEQUENCE</scope>
</reference>
<dbReference type="CDD" id="cd22961">
    <property type="entry name" value="DD_TEX55-like"/>
    <property type="match status" value="1"/>
</dbReference>
<feature type="compositionally biased region" description="Basic and acidic residues" evidence="1">
    <location>
        <begin position="110"/>
        <end position="126"/>
    </location>
</feature>
<evidence type="ECO:0000313" key="2">
    <source>
        <dbReference type="EMBL" id="CAE8691578.1"/>
    </source>
</evidence>
<dbReference type="AlphaFoldDB" id="A0A813JXP2"/>
<evidence type="ECO:0000313" key="3">
    <source>
        <dbReference type="Proteomes" id="UP000626109"/>
    </source>
</evidence>
<feature type="compositionally biased region" description="Polar residues" evidence="1">
    <location>
        <begin position="132"/>
        <end position="153"/>
    </location>
</feature>
<gene>
    <name evidence="2" type="ORF">PGLA2088_LOCUS27481</name>
</gene>
<name>A0A813JXP2_POLGL</name>